<dbReference type="InterPro" id="IPR002397">
    <property type="entry name" value="Cyt_P450_B"/>
</dbReference>
<proteinExistence type="inferred from homology"/>
<evidence type="ECO:0000256" key="6">
    <source>
        <dbReference type="ARBA" id="ARBA00023033"/>
    </source>
</evidence>
<evidence type="ECO:0000256" key="5">
    <source>
        <dbReference type="ARBA" id="ARBA00023004"/>
    </source>
</evidence>
<organism evidence="7 8">
    <name type="scientific">Mycolicibacterium parafortuitum</name>
    <name type="common">Mycobacterium parafortuitum</name>
    <dbReference type="NCBI Taxonomy" id="39692"/>
    <lineage>
        <taxon>Bacteria</taxon>
        <taxon>Bacillati</taxon>
        <taxon>Actinomycetota</taxon>
        <taxon>Actinomycetes</taxon>
        <taxon>Mycobacteriales</taxon>
        <taxon>Mycobacteriaceae</taxon>
        <taxon>Mycolicibacterium</taxon>
    </lineage>
</organism>
<evidence type="ECO:0000313" key="7">
    <source>
        <dbReference type="EMBL" id="SRX81269.1"/>
    </source>
</evidence>
<dbReference type="InterPro" id="IPR001128">
    <property type="entry name" value="Cyt_P450"/>
</dbReference>
<keyword evidence="5" id="KW-0408">Iron</keyword>
<dbReference type="STRING" id="39692.BST38_02320"/>
<dbReference type="PRINTS" id="PR00359">
    <property type="entry name" value="BP450"/>
</dbReference>
<dbReference type="GO" id="GO:0004497">
    <property type="term" value="F:monooxygenase activity"/>
    <property type="evidence" value="ECO:0007669"/>
    <property type="project" value="UniProtKB-KW"/>
</dbReference>
<dbReference type="RefSeq" id="WP_083141594.1">
    <property type="nucleotide sequence ID" value="NZ_MVID01000001.1"/>
</dbReference>
<keyword evidence="6" id="KW-0503">Monooxygenase</keyword>
<evidence type="ECO:0000256" key="2">
    <source>
        <dbReference type="ARBA" id="ARBA00022617"/>
    </source>
</evidence>
<dbReference type="GO" id="GO:0005506">
    <property type="term" value="F:iron ion binding"/>
    <property type="evidence" value="ECO:0007669"/>
    <property type="project" value="InterPro"/>
</dbReference>
<dbReference type="Pfam" id="PF00067">
    <property type="entry name" value="p450"/>
    <property type="match status" value="1"/>
</dbReference>
<evidence type="ECO:0000256" key="3">
    <source>
        <dbReference type="ARBA" id="ARBA00022723"/>
    </source>
</evidence>
<name>A0A375YJQ5_MYCPF</name>
<comment type="similarity">
    <text evidence="1">Belongs to the cytochrome P450 family.</text>
</comment>
<dbReference type="GO" id="GO:0020037">
    <property type="term" value="F:heme binding"/>
    <property type="evidence" value="ECO:0007669"/>
    <property type="project" value="InterPro"/>
</dbReference>
<dbReference type="Proteomes" id="UP000252008">
    <property type="component" value="Unassembled WGS sequence"/>
</dbReference>
<evidence type="ECO:0000313" key="8">
    <source>
        <dbReference type="Proteomes" id="UP000252008"/>
    </source>
</evidence>
<evidence type="ECO:0000256" key="1">
    <source>
        <dbReference type="ARBA" id="ARBA00010617"/>
    </source>
</evidence>
<dbReference type="SUPFAM" id="SSF48264">
    <property type="entry name" value="Cytochrome P450"/>
    <property type="match status" value="1"/>
</dbReference>
<gene>
    <name evidence="7" type="ORF">MPP7335_03018</name>
</gene>
<keyword evidence="2" id="KW-0349">Heme</keyword>
<reference evidence="7 8" key="1">
    <citation type="submission" date="2018-05" db="EMBL/GenBank/DDBJ databases">
        <authorList>
            <consortium name="IHU Genomes"/>
        </authorList>
    </citation>
    <scope>NUCLEOTIDE SEQUENCE [LARGE SCALE GENOMIC DNA]</scope>
    <source>
        <strain evidence="7 8">P7335</strain>
    </source>
</reference>
<accession>A0A375YJQ5</accession>
<sequence length="431" mass="47845">MSDLTGARVVFETVDYFTDVALVPDPYPYFDHLRSKCPVAPATPFNVLAVTGYAEALSVYKNPAFSSCNSVAGPFAGMPFGPGESDDVTDLIEQHRGAVPMAEHITSQDPPLHTRTRGLLSRLITPKRLKENEDFMWRLADRQLDTFIDNGSAEFLADYAKPFSLLVIADLLGVPAEDHEEFKAAFALETVGELGKEAPTSHNPLEWLNDKFHGYIEDRRRSPREDVLTELAQAKHEDGSTPDIEDVMNLSTFLFAAGTETTTKLVSSAVRFLGDNPGYEAMLRSDRSRIPAFLEETLRMESPVKSHFRMASTTTTVGGVTVPAGTTVMVLPGACNRDARKFQNPNEFQPDRPNVREQIAFIRGAHSCPGAPLARAEGRISLERILDRMENIAISEEHHGPAGNRRYTYEPTFIMRGLSELHITFTTKENQ</sequence>
<keyword evidence="3" id="KW-0479">Metal-binding</keyword>
<dbReference type="InterPro" id="IPR036396">
    <property type="entry name" value="Cyt_P450_sf"/>
</dbReference>
<dbReference type="GO" id="GO:0016705">
    <property type="term" value="F:oxidoreductase activity, acting on paired donors, with incorporation or reduction of molecular oxygen"/>
    <property type="evidence" value="ECO:0007669"/>
    <property type="project" value="InterPro"/>
</dbReference>
<protein>
    <submittedName>
        <fullName evidence="7">Cytochrome P450 [Frankia sp. EAN1pec]</fullName>
    </submittedName>
</protein>
<evidence type="ECO:0000256" key="4">
    <source>
        <dbReference type="ARBA" id="ARBA00023002"/>
    </source>
</evidence>
<keyword evidence="8" id="KW-1185">Reference proteome</keyword>
<dbReference type="PANTHER" id="PTHR46696">
    <property type="entry name" value="P450, PUTATIVE (EUROFUNG)-RELATED"/>
    <property type="match status" value="1"/>
</dbReference>
<dbReference type="PANTHER" id="PTHR46696:SF3">
    <property type="entry name" value="PULCHERRIMINIC ACID SYNTHASE"/>
    <property type="match status" value="1"/>
</dbReference>
<dbReference type="Gene3D" id="1.10.630.10">
    <property type="entry name" value="Cytochrome P450"/>
    <property type="match status" value="1"/>
</dbReference>
<keyword evidence="4" id="KW-0560">Oxidoreductase</keyword>
<dbReference type="EMBL" id="UEGS01000001">
    <property type="protein sequence ID" value="SRX81269.1"/>
    <property type="molecule type" value="Genomic_DNA"/>
</dbReference>
<dbReference type="AlphaFoldDB" id="A0A375YJQ5"/>